<dbReference type="Proteomes" id="UP000422572">
    <property type="component" value="Chromosome"/>
</dbReference>
<evidence type="ECO:0008006" key="4">
    <source>
        <dbReference type="Google" id="ProtNLM"/>
    </source>
</evidence>
<proteinExistence type="predicted"/>
<reference evidence="2 3" key="1">
    <citation type="submission" date="2018-12" db="EMBL/GenBank/DDBJ databases">
        <title>Complete genome sequence of Streptomyces ficellus NRRL8067, the producer of ficellomycin, feldamycin and nojirimycin.</title>
        <authorList>
            <person name="Zhang H."/>
            <person name="Yue R."/>
            <person name="Liu Y."/>
            <person name="Li M."/>
            <person name="Mu H."/>
            <person name="Zhang J."/>
        </authorList>
    </citation>
    <scope>NUCLEOTIDE SEQUENCE [LARGE SCALE GENOMIC DNA]</scope>
    <source>
        <strain evidence="2 3">NRRL 8067</strain>
    </source>
</reference>
<feature type="transmembrane region" description="Helical" evidence="1">
    <location>
        <begin position="156"/>
        <end position="176"/>
    </location>
</feature>
<keyword evidence="1" id="KW-0812">Transmembrane</keyword>
<dbReference type="RefSeq" id="WP_156695960.1">
    <property type="nucleotide sequence ID" value="NZ_CP034279.1"/>
</dbReference>
<dbReference type="OrthoDB" id="4237286at2"/>
<dbReference type="SUPFAM" id="SSF158560">
    <property type="entry name" value="BH3980-like"/>
    <property type="match status" value="1"/>
</dbReference>
<keyword evidence="1" id="KW-1133">Transmembrane helix</keyword>
<dbReference type="AlphaFoldDB" id="A0A6I6FGK1"/>
<evidence type="ECO:0000313" key="3">
    <source>
        <dbReference type="Proteomes" id="UP000422572"/>
    </source>
</evidence>
<name>A0A6I6FGK1_9ACTN</name>
<organism evidence="2 3">
    <name type="scientific">Streptomyces ficellus</name>
    <dbReference type="NCBI Taxonomy" id="1977088"/>
    <lineage>
        <taxon>Bacteria</taxon>
        <taxon>Bacillati</taxon>
        <taxon>Actinomycetota</taxon>
        <taxon>Actinomycetes</taxon>
        <taxon>Kitasatosporales</taxon>
        <taxon>Streptomycetaceae</taxon>
        <taxon>Streptomyces</taxon>
    </lineage>
</organism>
<feature type="transmembrane region" description="Helical" evidence="1">
    <location>
        <begin position="131"/>
        <end position="150"/>
    </location>
</feature>
<sequence>MMTDERVLAVCRANWEYRGIDAASVREMLAELAAHLEDAAAAGRKPADVVGDDVKAFAASWARARQPLHRRVMRLAAILPGVVGTLMLFSHLLWRTTQLPVTAGRLALIAAIAAVTVTVELRRGSLGLGRSWLVGAAVGLPVALVADRLAGDEPLFTLPLWATALLILPGGVCAVLDARARKRADRDVTVR</sequence>
<dbReference type="KEGG" id="sfic:EIZ62_31165"/>
<evidence type="ECO:0000313" key="2">
    <source>
        <dbReference type="EMBL" id="QGV82221.1"/>
    </source>
</evidence>
<feature type="transmembrane region" description="Helical" evidence="1">
    <location>
        <begin position="99"/>
        <end position="119"/>
    </location>
</feature>
<dbReference type="EMBL" id="CP034279">
    <property type="protein sequence ID" value="QGV82221.1"/>
    <property type="molecule type" value="Genomic_DNA"/>
</dbReference>
<dbReference type="Gene3D" id="1.10.1900.10">
    <property type="entry name" value="c-terminal domain of poly(a) binding protein"/>
    <property type="match status" value="1"/>
</dbReference>
<evidence type="ECO:0000256" key="1">
    <source>
        <dbReference type="SAM" id="Phobius"/>
    </source>
</evidence>
<keyword evidence="1" id="KW-0472">Membrane</keyword>
<gene>
    <name evidence="2" type="ORF">EIZ62_31165</name>
</gene>
<protein>
    <recommendedName>
        <fullName evidence="4">DUF1129 family protein</fullName>
    </recommendedName>
</protein>
<keyword evidence="3" id="KW-1185">Reference proteome</keyword>
<accession>A0A6I6FGK1</accession>
<feature type="transmembrane region" description="Helical" evidence="1">
    <location>
        <begin position="72"/>
        <end position="93"/>
    </location>
</feature>